<feature type="domain" description="Sushi" evidence="6">
    <location>
        <begin position="285"/>
        <end position="342"/>
    </location>
</feature>
<evidence type="ECO:0000256" key="2">
    <source>
        <dbReference type="ARBA" id="ARBA00022737"/>
    </source>
</evidence>
<dbReference type="InterPro" id="IPR050350">
    <property type="entry name" value="Compl-Cell_Adhes-Reg"/>
</dbReference>
<keyword evidence="3" id="KW-1015">Disulfide bond</keyword>
<dbReference type="PANTHER" id="PTHR19325:SF560">
    <property type="entry name" value="SUSHI, VON WILLEBRAND FACTOR TYPE A, EGF AND PENTRAXIN DOMAIN-CONTAINING PROTEIN 1"/>
    <property type="match status" value="1"/>
</dbReference>
<dbReference type="Gene3D" id="2.120.10.30">
    <property type="entry name" value="TolB, C-terminal domain"/>
    <property type="match status" value="1"/>
</dbReference>
<keyword evidence="2" id="KW-0677">Repeat</keyword>
<gene>
    <name evidence="7" type="ORF">KUTeg_024271</name>
</gene>
<evidence type="ECO:0000256" key="1">
    <source>
        <dbReference type="ARBA" id="ARBA00022659"/>
    </source>
</evidence>
<sequence>MLTTDYSHNKVYQISLDNKNVTALDLPDLNSATGIAYNSKTSMVVWSERNTRKIRQSLLTGENASLIYNFGYAYTDSLAIDHSTNNIYFSKVSLISLSGSINVIRDATSPKTIIKGLDNPTAIALHPSKGIITKVNKNTHKQEKWMAHNAEFGMLDSIDVYIGMTHPGIQCSSSISNGTISFCNRYVGDVCSYNCNNGYRKNTSITSLTCLITGQWDIQDNTICEEIKCPTSILNGSLLNCQGQIGSSCNFVCDYGFQKKYGVSSMFCLATGYWTKRIDDVCVKITCPTSISNGSLQNCQAHIGSSCNFVCDYGFQKKNDISSIFCLATGVWTEIIDDVCVPTKCDTTLPNGEFTSDCTGKINASCQYQCKTGSRRQTNISSIFCQHNGHWNHIVDKLCVKNRKKRV</sequence>
<keyword evidence="4" id="KW-0325">Glycoprotein</keyword>
<dbReference type="InterPro" id="IPR000436">
    <property type="entry name" value="Sushi_SCR_CCP_dom"/>
</dbReference>
<feature type="domain" description="Sushi" evidence="6">
    <location>
        <begin position="227"/>
        <end position="284"/>
    </location>
</feature>
<evidence type="ECO:0000259" key="6">
    <source>
        <dbReference type="PROSITE" id="PS50923"/>
    </source>
</evidence>
<dbReference type="Proteomes" id="UP001217089">
    <property type="component" value="Unassembled WGS sequence"/>
</dbReference>
<feature type="domain" description="Sushi" evidence="6">
    <location>
        <begin position="169"/>
        <end position="226"/>
    </location>
</feature>
<dbReference type="EMBL" id="JARBDR010000923">
    <property type="protein sequence ID" value="KAJ8297740.1"/>
    <property type="molecule type" value="Genomic_DNA"/>
</dbReference>
<dbReference type="PROSITE" id="PS50923">
    <property type="entry name" value="SUSHI"/>
    <property type="match status" value="3"/>
</dbReference>
<dbReference type="SUPFAM" id="SSF57535">
    <property type="entry name" value="Complement control module/SCR domain"/>
    <property type="match status" value="3"/>
</dbReference>
<reference evidence="7 8" key="1">
    <citation type="submission" date="2022-12" db="EMBL/GenBank/DDBJ databases">
        <title>Chromosome-level genome of Tegillarca granosa.</title>
        <authorList>
            <person name="Kim J."/>
        </authorList>
    </citation>
    <scope>NUCLEOTIDE SEQUENCE [LARGE SCALE GENOMIC DNA]</scope>
    <source>
        <strain evidence="7">Teg-2019</strain>
        <tissue evidence="7">Adductor muscle</tissue>
    </source>
</reference>
<dbReference type="CDD" id="cd00033">
    <property type="entry name" value="CCP"/>
    <property type="match status" value="1"/>
</dbReference>
<evidence type="ECO:0000256" key="3">
    <source>
        <dbReference type="ARBA" id="ARBA00023157"/>
    </source>
</evidence>
<dbReference type="InterPro" id="IPR011042">
    <property type="entry name" value="6-blade_b-propeller_TolB-like"/>
</dbReference>
<proteinExistence type="predicted"/>
<dbReference type="SUPFAM" id="SSF63825">
    <property type="entry name" value="YWTD domain"/>
    <property type="match status" value="1"/>
</dbReference>
<dbReference type="PANTHER" id="PTHR19325">
    <property type="entry name" value="COMPLEMENT COMPONENT-RELATED SUSHI DOMAIN-CONTAINING"/>
    <property type="match status" value="1"/>
</dbReference>
<comment type="caution">
    <text evidence="7">The sequence shown here is derived from an EMBL/GenBank/DDBJ whole genome shotgun (WGS) entry which is preliminary data.</text>
</comment>
<evidence type="ECO:0000256" key="5">
    <source>
        <dbReference type="PROSITE-ProRule" id="PRU00302"/>
    </source>
</evidence>
<evidence type="ECO:0000313" key="7">
    <source>
        <dbReference type="EMBL" id="KAJ8297740.1"/>
    </source>
</evidence>
<dbReference type="InterPro" id="IPR035976">
    <property type="entry name" value="Sushi/SCR/CCP_sf"/>
</dbReference>
<dbReference type="SMART" id="SM00032">
    <property type="entry name" value="CCP"/>
    <property type="match status" value="4"/>
</dbReference>
<organism evidence="7 8">
    <name type="scientific">Tegillarca granosa</name>
    <name type="common">Malaysian cockle</name>
    <name type="synonym">Anadara granosa</name>
    <dbReference type="NCBI Taxonomy" id="220873"/>
    <lineage>
        <taxon>Eukaryota</taxon>
        <taxon>Metazoa</taxon>
        <taxon>Spiralia</taxon>
        <taxon>Lophotrochozoa</taxon>
        <taxon>Mollusca</taxon>
        <taxon>Bivalvia</taxon>
        <taxon>Autobranchia</taxon>
        <taxon>Pteriomorphia</taxon>
        <taxon>Arcoida</taxon>
        <taxon>Arcoidea</taxon>
        <taxon>Arcidae</taxon>
        <taxon>Tegillarca</taxon>
    </lineage>
</organism>
<accession>A0ABQ9DXX0</accession>
<keyword evidence="8" id="KW-1185">Reference proteome</keyword>
<evidence type="ECO:0000256" key="4">
    <source>
        <dbReference type="ARBA" id="ARBA00023180"/>
    </source>
</evidence>
<evidence type="ECO:0000313" key="8">
    <source>
        <dbReference type="Proteomes" id="UP001217089"/>
    </source>
</evidence>
<protein>
    <recommendedName>
        <fullName evidence="6">Sushi domain-containing protein</fullName>
    </recommendedName>
</protein>
<dbReference type="Gene3D" id="2.10.70.10">
    <property type="entry name" value="Complement Module, domain 1"/>
    <property type="match status" value="4"/>
</dbReference>
<dbReference type="Pfam" id="PF00084">
    <property type="entry name" value="Sushi"/>
    <property type="match status" value="4"/>
</dbReference>
<keyword evidence="1 5" id="KW-0768">Sushi</keyword>
<comment type="caution">
    <text evidence="5">Lacks conserved residue(s) required for the propagation of feature annotation.</text>
</comment>
<name>A0ABQ9DXX0_TEGGR</name>